<dbReference type="SUPFAM" id="SSF53474">
    <property type="entry name" value="alpha/beta-Hydrolases"/>
    <property type="match status" value="1"/>
</dbReference>
<dbReference type="PANTHER" id="PTHR43037">
    <property type="entry name" value="UNNAMED PRODUCT-RELATED"/>
    <property type="match status" value="1"/>
</dbReference>
<evidence type="ECO:0000256" key="1">
    <source>
        <dbReference type="ARBA" id="ARBA00022729"/>
    </source>
</evidence>
<dbReference type="STRING" id="313628.LNTAR_09736"/>
<feature type="signal peptide" evidence="3">
    <location>
        <begin position="1"/>
        <end position="22"/>
    </location>
</feature>
<sequence length="286" mass="32204">MKNLLVLALPLLLLACNSKLGAQIKKDFDQAQHSEELTKGKILSRSYFFKEANKDQNYVLYIPKNYDSSKPAPLIILLHGLRSNPKQIINYSGIISEAEKRGYVIAAPFGYNDRGWYGSRGKGKEGFAFGKAGDPENLGELSEMDVINVLKIVQKDLSIDSDRIFLMGHSMGGGGALYLASAYPNTWSGLACLAPAFQKQSTKLENAKHLPVYVTTGNMDFLVPVRTVRRWVDEMKSLKMDVHYKEIKGGGHFRTITRNPEMISEVYDFFDRYNRKKLAKPQVQTQ</sequence>
<reference evidence="4 5" key="1">
    <citation type="journal article" date="2010" name="J. Bacteriol.">
        <title>Genome sequence of Lentisphaera araneosa HTCC2155T, the type species of the order Lentisphaerales in the phylum Lentisphaerae.</title>
        <authorList>
            <person name="Thrash J.C."/>
            <person name="Cho J.C."/>
            <person name="Vergin K.L."/>
            <person name="Morris R.M."/>
            <person name="Giovannoni S.J."/>
        </authorList>
    </citation>
    <scope>NUCLEOTIDE SEQUENCE [LARGE SCALE GENOMIC DNA]</scope>
    <source>
        <strain evidence="4 5">HTCC2155</strain>
    </source>
</reference>
<dbReference type="InterPro" id="IPR000801">
    <property type="entry name" value="Esterase-like"/>
</dbReference>
<evidence type="ECO:0000313" key="5">
    <source>
        <dbReference type="Proteomes" id="UP000004947"/>
    </source>
</evidence>
<dbReference type="Gene3D" id="3.40.50.1820">
    <property type="entry name" value="alpha/beta hydrolase"/>
    <property type="match status" value="1"/>
</dbReference>
<evidence type="ECO:0000256" key="3">
    <source>
        <dbReference type="SAM" id="SignalP"/>
    </source>
</evidence>
<dbReference type="InterPro" id="IPR029058">
    <property type="entry name" value="AB_hydrolase_fold"/>
</dbReference>
<comment type="caution">
    <text evidence="4">The sequence shown here is derived from an EMBL/GenBank/DDBJ whole genome shotgun (WGS) entry which is preliminary data.</text>
</comment>
<dbReference type="GO" id="GO:0016787">
    <property type="term" value="F:hydrolase activity"/>
    <property type="evidence" value="ECO:0007669"/>
    <property type="project" value="UniProtKB-KW"/>
</dbReference>
<name>A6DSG0_9BACT</name>
<accession>A6DSG0</accession>
<dbReference type="Proteomes" id="UP000004947">
    <property type="component" value="Unassembled WGS sequence"/>
</dbReference>
<evidence type="ECO:0000256" key="2">
    <source>
        <dbReference type="ARBA" id="ARBA00022801"/>
    </source>
</evidence>
<keyword evidence="2" id="KW-0378">Hydrolase</keyword>
<evidence type="ECO:0000313" key="4">
    <source>
        <dbReference type="EMBL" id="EDM25405.1"/>
    </source>
</evidence>
<dbReference type="RefSeq" id="WP_007280769.1">
    <property type="nucleotide sequence ID" value="NZ_ABCK01000030.1"/>
</dbReference>
<dbReference type="InterPro" id="IPR050955">
    <property type="entry name" value="Plant_Biomass_Hydrol_Est"/>
</dbReference>
<dbReference type="Pfam" id="PF00756">
    <property type="entry name" value="Esterase"/>
    <property type="match status" value="1"/>
</dbReference>
<dbReference type="OrthoDB" id="9764953at2"/>
<organism evidence="4 5">
    <name type="scientific">Lentisphaera araneosa HTCC2155</name>
    <dbReference type="NCBI Taxonomy" id="313628"/>
    <lineage>
        <taxon>Bacteria</taxon>
        <taxon>Pseudomonadati</taxon>
        <taxon>Lentisphaerota</taxon>
        <taxon>Lentisphaeria</taxon>
        <taxon>Lentisphaerales</taxon>
        <taxon>Lentisphaeraceae</taxon>
        <taxon>Lentisphaera</taxon>
    </lineage>
</organism>
<dbReference type="PROSITE" id="PS51257">
    <property type="entry name" value="PROKAR_LIPOPROTEIN"/>
    <property type="match status" value="1"/>
</dbReference>
<dbReference type="PANTHER" id="PTHR43037:SF5">
    <property type="entry name" value="FERULOYL ESTERASE"/>
    <property type="match status" value="1"/>
</dbReference>
<dbReference type="AlphaFoldDB" id="A6DSG0"/>
<keyword evidence="1 3" id="KW-0732">Signal</keyword>
<keyword evidence="5" id="KW-1185">Reference proteome</keyword>
<protein>
    <submittedName>
        <fullName evidence="4">Putative Poly(3-hydroxybutyrate) depolymerase</fullName>
    </submittedName>
</protein>
<dbReference type="EMBL" id="ABCK01000030">
    <property type="protein sequence ID" value="EDM25405.1"/>
    <property type="molecule type" value="Genomic_DNA"/>
</dbReference>
<proteinExistence type="predicted"/>
<dbReference type="eggNOG" id="COG4099">
    <property type="taxonomic scope" value="Bacteria"/>
</dbReference>
<feature type="chain" id="PRO_5002694743" evidence="3">
    <location>
        <begin position="23"/>
        <end position="286"/>
    </location>
</feature>
<gene>
    <name evidence="4" type="ORF">LNTAR_09736</name>
</gene>